<proteinExistence type="predicted"/>
<accession>A0A5B7HYJ3</accession>
<evidence type="ECO:0000313" key="2">
    <source>
        <dbReference type="Proteomes" id="UP000324222"/>
    </source>
</evidence>
<comment type="caution">
    <text evidence="1">The sequence shown here is derived from an EMBL/GenBank/DDBJ whole genome shotgun (WGS) entry which is preliminary data.</text>
</comment>
<protein>
    <submittedName>
        <fullName evidence="1">Uncharacterized protein</fullName>
    </submittedName>
</protein>
<organism evidence="1 2">
    <name type="scientific">Portunus trituberculatus</name>
    <name type="common">Swimming crab</name>
    <name type="synonym">Neptunus trituberculatus</name>
    <dbReference type="NCBI Taxonomy" id="210409"/>
    <lineage>
        <taxon>Eukaryota</taxon>
        <taxon>Metazoa</taxon>
        <taxon>Ecdysozoa</taxon>
        <taxon>Arthropoda</taxon>
        <taxon>Crustacea</taxon>
        <taxon>Multicrustacea</taxon>
        <taxon>Malacostraca</taxon>
        <taxon>Eumalacostraca</taxon>
        <taxon>Eucarida</taxon>
        <taxon>Decapoda</taxon>
        <taxon>Pleocyemata</taxon>
        <taxon>Brachyura</taxon>
        <taxon>Eubrachyura</taxon>
        <taxon>Portunoidea</taxon>
        <taxon>Portunidae</taxon>
        <taxon>Portuninae</taxon>
        <taxon>Portunus</taxon>
    </lineage>
</organism>
<name>A0A5B7HYJ3_PORTR</name>
<dbReference type="Proteomes" id="UP000324222">
    <property type="component" value="Unassembled WGS sequence"/>
</dbReference>
<dbReference type="AlphaFoldDB" id="A0A5B7HYJ3"/>
<reference evidence="1 2" key="1">
    <citation type="submission" date="2019-05" db="EMBL/GenBank/DDBJ databases">
        <title>Another draft genome of Portunus trituberculatus and its Hox gene families provides insights of decapod evolution.</title>
        <authorList>
            <person name="Jeong J.-H."/>
            <person name="Song I."/>
            <person name="Kim S."/>
            <person name="Choi T."/>
            <person name="Kim D."/>
            <person name="Ryu S."/>
            <person name="Kim W."/>
        </authorList>
    </citation>
    <scope>NUCLEOTIDE SEQUENCE [LARGE SCALE GENOMIC DNA]</scope>
    <source>
        <tissue evidence="1">Muscle</tissue>
    </source>
</reference>
<keyword evidence="2" id="KW-1185">Reference proteome</keyword>
<evidence type="ECO:0000313" key="1">
    <source>
        <dbReference type="EMBL" id="MPC77540.1"/>
    </source>
</evidence>
<sequence length="76" mass="8538">MEPRALWGLRGVQAHLFESWPRSKCRGLLGQEELAAIGDWMAETRQELRRMREGELIGSYKPVSLSGVLKDLAAGK</sequence>
<gene>
    <name evidence="1" type="ORF">E2C01_071997</name>
</gene>
<dbReference type="EMBL" id="VSRR010046091">
    <property type="protein sequence ID" value="MPC77540.1"/>
    <property type="molecule type" value="Genomic_DNA"/>
</dbReference>